<evidence type="ECO:0000256" key="2">
    <source>
        <dbReference type="SAM" id="SignalP"/>
    </source>
</evidence>
<sequence>MHAIVPRRTLLATMGTVAVVALLGVGTAAPAVAAAPARHAGHATVTVPVADGPRAVRVTPDHREAWLPTVLDGVVSVVDLRTHRVVANIPVGAGPTDVAFDRSGRTAYVTSWTAGTIAVVDTRTRRVTRTLAAGSPTAVTVRSTATGDQLFVADLPDDAVLQVDSRTGSVRHRWAVPEPAAVVSTANGFVVAPSGADGTVLVVDARKGTTRTLHRPDGSATNPGAITAAGTVVPLPGDTGTTWLDTRTMTLTGHVATIAPGVTSSAAVTADGRYTLLTTRDFPDSDPRTAGKLSVIRNRDHRTVSVRTVGVGADAVATAPGQVLVAEGPAGNGGFSLLALRSDTVLPRGCQR</sequence>
<evidence type="ECO:0000256" key="1">
    <source>
        <dbReference type="ARBA" id="ARBA00001935"/>
    </source>
</evidence>
<dbReference type="SUPFAM" id="SSF51004">
    <property type="entry name" value="C-terminal (heme d1) domain of cytochrome cd1-nitrite reductase"/>
    <property type="match status" value="1"/>
</dbReference>
<dbReference type="Proteomes" id="UP000655208">
    <property type="component" value="Unassembled WGS sequence"/>
</dbReference>
<dbReference type="RefSeq" id="WP_188940625.1">
    <property type="nucleotide sequence ID" value="NZ_BMNA01000002.1"/>
</dbReference>
<dbReference type="InterPro" id="IPR006311">
    <property type="entry name" value="TAT_signal"/>
</dbReference>
<comment type="cofactor">
    <cofactor evidence="1">
        <name>Cu cation</name>
        <dbReference type="ChEBI" id="CHEBI:23378"/>
    </cofactor>
</comment>
<proteinExistence type="predicted"/>
<keyword evidence="4" id="KW-1185">Reference proteome</keyword>
<accession>A0A917SSR7</accession>
<protein>
    <recommendedName>
        <fullName evidence="5">YncE family protein</fullName>
    </recommendedName>
</protein>
<dbReference type="InterPro" id="IPR015943">
    <property type="entry name" value="WD40/YVTN_repeat-like_dom_sf"/>
</dbReference>
<feature type="signal peptide" evidence="2">
    <location>
        <begin position="1"/>
        <end position="33"/>
    </location>
</feature>
<dbReference type="SUPFAM" id="SSF50974">
    <property type="entry name" value="Nitrous oxide reductase, N-terminal domain"/>
    <property type="match status" value="1"/>
</dbReference>
<dbReference type="PANTHER" id="PTHR47197">
    <property type="entry name" value="PROTEIN NIRF"/>
    <property type="match status" value="1"/>
</dbReference>
<feature type="chain" id="PRO_5037869702" description="YncE family protein" evidence="2">
    <location>
        <begin position="34"/>
        <end position="352"/>
    </location>
</feature>
<dbReference type="EMBL" id="BMNA01000002">
    <property type="protein sequence ID" value="GGL94354.1"/>
    <property type="molecule type" value="Genomic_DNA"/>
</dbReference>
<evidence type="ECO:0008006" key="5">
    <source>
        <dbReference type="Google" id="ProtNLM"/>
    </source>
</evidence>
<gene>
    <name evidence="3" type="ORF">GCM10011594_12690</name>
</gene>
<dbReference type="Gene3D" id="2.130.10.10">
    <property type="entry name" value="YVTN repeat-like/Quinoprotein amine dehydrogenase"/>
    <property type="match status" value="1"/>
</dbReference>
<dbReference type="InterPro" id="IPR011048">
    <property type="entry name" value="Haem_d1_sf"/>
</dbReference>
<reference evidence="3" key="1">
    <citation type="journal article" date="2014" name="Int. J. Syst. Evol. Microbiol.">
        <title>Complete genome sequence of Corynebacterium casei LMG S-19264T (=DSM 44701T), isolated from a smear-ripened cheese.</title>
        <authorList>
            <consortium name="US DOE Joint Genome Institute (JGI-PGF)"/>
            <person name="Walter F."/>
            <person name="Albersmeier A."/>
            <person name="Kalinowski J."/>
            <person name="Ruckert C."/>
        </authorList>
    </citation>
    <scope>NUCLEOTIDE SEQUENCE</scope>
    <source>
        <strain evidence="3">CGMCC 4.7308</strain>
    </source>
</reference>
<dbReference type="AlphaFoldDB" id="A0A917SSR7"/>
<dbReference type="InterPro" id="IPR051200">
    <property type="entry name" value="Host-pathogen_enzymatic-act"/>
</dbReference>
<dbReference type="InterPro" id="IPR011045">
    <property type="entry name" value="N2O_reductase_N"/>
</dbReference>
<evidence type="ECO:0000313" key="4">
    <source>
        <dbReference type="Proteomes" id="UP000655208"/>
    </source>
</evidence>
<name>A0A917SSR7_9ACTN</name>
<evidence type="ECO:0000313" key="3">
    <source>
        <dbReference type="EMBL" id="GGL94354.1"/>
    </source>
</evidence>
<keyword evidence="2" id="KW-0732">Signal</keyword>
<reference evidence="3" key="2">
    <citation type="submission" date="2020-09" db="EMBL/GenBank/DDBJ databases">
        <authorList>
            <person name="Sun Q."/>
            <person name="Zhou Y."/>
        </authorList>
    </citation>
    <scope>NUCLEOTIDE SEQUENCE</scope>
    <source>
        <strain evidence="3">CGMCC 4.7308</strain>
    </source>
</reference>
<dbReference type="PANTHER" id="PTHR47197:SF3">
    <property type="entry name" value="DIHYDRO-HEME D1 DEHYDROGENASE"/>
    <property type="match status" value="1"/>
</dbReference>
<comment type="caution">
    <text evidence="3">The sequence shown here is derived from an EMBL/GenBank/DDBJ whole genome shotgun (WGS) entry which is preliminary data.</text>
</comment>
<dbReference type="PROSITE" id="PS51318">
    <property type="entry name" value="TAT"/>
    <property type="match status" value="1"/>
</dbReference>
<organism evidence="3 4">
    <name type="scientific">Nakamurella endophytica</name>
    <dbReference type="NCBI Taxonomy" id="1748367"/>
    <lineage>
        <taxon>Bacteria</taxon>
        <taxon>Bacillati</taxon>
        <taxon>Actinomycetota</taxon>
        <taxon>Actinomycetes</taxon>
        <taxon>Nakamurellales</taxon>
        <taxon>Nakamurellaceae</taxon>
        <taxon>Nakamurella</taxon>
    </lineage>
</organism>